<proteinExistence type="predicted"/>
<reference evidence="2" key="1">
    <citation type="submission" date="2022-12" db="EMBL/GenBank/DDBJ databases">
        <authorList>
            <person name="Petersen C."/>
        </authorList>
    </citation>
    <scope>NUCLEOTIDE SEQUENCE</scope>
    <source>
        <strain evidence="2">IBT 17660</strain>
    </source>
</reference>
<evidence type="ECO:0000313" key="2">
    <source>
        <dbReference type="EMBL" id="KAJ5477736.1"/>
    </source>
</evidence>
<feature type="region of interest" description="Disordered" evidence="1">
    <location>
        <begin position="1"/>
        <end position="23"/>
    </location>
</feature>
<dbReference type="EMBL" id="JAPWDO010000003">
    <property type="protein sequence ID" value="KAJ5477736.1"/>
    <property type="molecule type" value="Genomic_DNA"/>
</dbReference>
<keyword evidence="3" id="KW-1185">Reference proteome</keyword>
<sequence length="151" mass="16727">MDAFYSQEAPRDMEQSDSDDVALRTPQRPNKYHFLACQLWTRTVFVNLKPLRHLQVALKHALFLLLDLDTSPTGLAWAVHPLSLTARACWLIVKGGRQFCYAPNLGAQSSDVASEAELSEEASSALPDFRRVAWLGKGYAGTEQSSGVFAD</sequence>
<gene>
    <name evidence="2" type="ORF">N7530_003245</name>
</gene>
<accession>A0A9W9WWU6</accession>
<evidence type="ECO:0000313" key="3">
    <source>
        <dbReference type="Proteomes" id="UP001147760"/>
    </source>
</evidence>
<organism evidence="2 3">
    <name type="scientific">Penicillium desertorum</name>
    <dbReference type="NCBI Taxonomy" id="1303715"/>
    <lineage>
        <taxon>Eukaryota</taxon>
        <taxon>Fungi</taxon>
        <taxon>Dikarya</taxon>
        <taxon>Ascomycota</taxon>
        <taxon>Pezizomycotina</taxon>
        <taxon>Eurotiomycetes</taxon>
        <taxon>Eurotiomycetidae</taxon>
        <taxon>Eurotiales</taxon>
        <taxon>Aspergillaceae</taxon>
        <taxon>Penicillium</taxon>
    </lineage>
</organism>
<dbReference type="AlphaFoldDB" id="A0A9W9WWU6"/>
<protein>
    <submittedName>
        <fullName evidence="2">Uncharacterized protein</fullName>
    </submittedName>
</protein>
<name>A0A9W9WWU6_9EURO</name>
<reference evidence="2" key="2">
    <citation type="journal article" date="2023" name="IMA Fungus">
        <title>Comparative genomic study of the Penicillium genus elucidates a diverse pangenome and 15 lateral gene transfer events.</title>
        <authorList>
            <person name="Petersen C."/>
            <person name="Sorensen T."/>
            <person name="Nielsen M.R."/>
            <person name="Sondergaard T.E."/>
            <person name="Sorensen J.L."/>
            <person name="Fitzpatrick D.A."/>
            <person name="Frisvad J.C."/>
            <person name="Nielsen K.L."/>
        </authorList>
    </citation>
    <scope>NUCLEOTIDE SEQUENCE</scope>
    <source>
        <strain evidence="2">IBT 17660</strain>
    </source>
</reference>
<evidence type="ECO:0000256" key="1">
    <source>
        <dbReference type="SAM" id="MobiDB-lite"/>
    </source>
</evidence>
<comment type="caution">
    <text evidence="2">The sequence shown here is derived from an EMBL/GenBank/DDBJ whole genome shotgun (WGS) entry which is preliminary data.</text>
</comment>
<dbReference type="Proteomes" id="UP001147760">
    <property type="component" value="Unassembled WGS sequence"/>
</dbReference>